<proteinExistence type="predicted"/>
<evidence type="ECO:0008006" key="2">
    <source>
        <dbReference type="Google" id="ProtNLM"/>
    </source>
</evidence>
<sequence>MVPRTEATRVLLAQPENIFPLEIPVRPGKISTILEFHVVSGVTLLLKGLSLQTKSLTARSNLRQTWFNPGQTWSNLGKCVSGLLLEGLWAWWTPIGLTRLDLGCLVLRVNTQENLGDLMPLLVDGRSSLDGQKKAELVKSLHEREIGFAFTCAKKDSQPIEGLSCILEEMDLSKFLRKLMTMHIKWTFQFVCSKRLWVRHPAWWSEIEKRFGVLKKMAKKRENGEEANPEMRERKRVKREAFANNLIVSESRAKVEVPLSPSKIVIKHHGKDILKKSQRKNKFLFSFPGLLAPLASGGKIGELKDLGTKNPILYLHFPQGQIKLFGTILYPKNRYLTLQFPRGGKNVTCEDYFDNMIVFSQAWWIGTKDENPEESRLDFPQEFNEGQLIEFDFKGGAGVASVNNKPALHKTGMTYVEEQSPKPELGVDLSDSDNDFKDLMKATPARHSKRTSGKTFKKCFLVLFQIIVPIFVEAGGMMRGKRSFKFENMWLKEAGFVDRVKGWWSAYSFIGSPSFVLANKLKALKEDLKIWNREVLGDVCGKKSSVMRELMDLDVKEGLGGLDPEEHHLRDELKYEVARLAHLEESSWRQKSRVLWFKEGDNNTKLVLKDLEGDKALGSDGFTMAFFFSTVLAGGEGCIRLFR</sequence>
<reference evidence="1" key="1">
    <citation type="submission" date="2018-02" db="EMBL/GenBank/DDBJ databases">
        <authorList>
            <person name="Cohen D.B."/>
            <person name="Kent A.D."/>
        </authorList>
    </citation>
    <scope>NUCLEOTIDE SEQUENCE</scope>
</reference>
<dbReference type="PANTHER" id="PTHR35698">
    <property type="entry name" value="DNA-BINDING PROTEIN RHL1"/>
    <property type="match status" value="1"/>
</dbReference>
<dbReference type="AlphaFoldDB" id="A0A2N9IQU3"/>
<dbReference type="PANTHER" id="PTHR35698:SF2">
    <property type="entry name" value="DNA-BINDING PROTEIN RHL1"/>
    <property type="match status" value="1"/>
</dbReference>
<organism evidence="1">
    <name type="scientific">Fagus sylvatica</name>
    <name type="common">Beechnut</name>
    <dbReference type="NCBI Taxonomy" id="28930"/>
    <lineage>
        <taxon>Eukaryota</taxon>
        <taxon>Viridiplantae</taxon>
        <taxon>Streptophyta</taxon>
        <taxon>Embryophyta</taxon>
        <taxon>Tracheophyta</taxon>
        <taxon>Spermatophyta</taxon>
        <taxon>Magnoliopsida</taxon>
        <taxon>eudicotyledons</taxon>
        <taxon>Gunneridae</taxon>
        <taxon>Pentapetalae</taxon>
        <taxon>rosids</taxon>
        <taxon>fabids</taxon>
        <taxon>Fagales</taxon>
        <taxon>Fagaceae</taxon>
        <taxon>Fagus</taxon>
    </lineage>
</organism>
<dbReference type="EMBL" id="OIVN01006171">
    <property type="protein sequence ID" value="SPD26898.1"/>
    <property type="molecule type" value="Genomic_DNA"/>
</dbReference>
<name>A0A2N9IQU3_FAGSY</name>
<dbReference type="GO" id="GO:0042023">
    <property type="term" value="P:DNA endoreduplication"/>
    <property type="evidence" value="ECO:0007669"/>
    <property type="project" value="InterPro"/>
</dbReference>
<gene>
    <name evidence="1" type="ORF">FSB_LOCUS54780</name>
</gene>
<evidence type="ECO:0000313" key="1">
    <source>
        <dbReference type="EMBL" id="SPD26898.1"/>
    </source>
</evidence>
<dbReference type="GO" id="GO:0003677">
    <property type="term" value="F:DNA binding"/>
    <property type="evidence" value="ECO:0007669"/>
    <property type="project" value="InterPro"/>
</dbReference>
<dbReference type="InterPro" id="IPR038859">
    <property type="entry name" value="RHL1"/>
</dbReference>
<protein>
    <recommendedName>
        <fullName evidence="2">DNA-binding protein RHL1</fullName>
    </recommendedName>
</protein>
<accession>A0A2N9IQU3</accession>